<dbReference type="SMART" id="SM00448">
    <property type="entry name" value="REC"/>
    <property type="match status" value="1"/>
</dbReference>
<dbReference type="Pfam" id="PF00072">
    <property type="entry name" value="Response_reg"/>
    <property type="match status" value="1"/>
</dbReference>
<evidence type="ECO:0000313" key="4">
    <source>
        <dbReference type="EMBL" id="CAG4992550.1"/>
    </source>
</evidence>
<dbReference type="RefSeq" id="WP_215237685.1">
    <property type="nucleotide sequence ID" value="NZ_CAJRAF010000001.1"/>
</dbReference>
<evidence type="ECO:0000313" key="5">
    <source>
        <dbReference type="Proteomes" id="UP000680038"/>
    </source>
</evidence>
<reference evidence="4" key="1">
    <citation type="submission" date="2021-04" db="EMBL/GenBank/DDBJ databases">
        <authorList>
            <person name="Rodrigo-Torres L."/>
            <person name="Arahal R. D."/>
            <person name="Lucena T."/>
        </authorList>
    </citation>
    <scope>NUCLEOTIDE SEQUENCE</scope>
    <source>
        <strain evidence="4">CECT 9275</strain>
    </source>
</reference>
<gene>
    <name evidence="4" type="primary">walR_1</name>
    <name evidence="4" type="ORF">DYBT9275_00985</name>
</gene>
<comment type="caution">
    <text evidence="4">The sequence shown here is derived from an EMBL/GenBank/DDBJ whole genome shotgun (WGS) entry which is preliminary data.</text>
</comment>
<sequence>MSKKILIVEDEPDIIELLKIVFRDTGYNLTFSRTELEIEYIRELNPDLIVMDVTIRGSLRSGSQICRELKADQQIRNVPVILCSGEYNLKAIANDCGADMYLPKPFDISSLLFHVDKFLS</sequence>
<dbReference type="PANTHER" id="PTHR44591">
    <property type="entry name" value="STRESS RESPONSE REGULATOR PROTEIN 1"/>
    <property type="match status" value="1"/>
</dbReference>
<dbReference type="AlphaFoldDB" id="A0A916NK28"/>
<organism evidence="4 5">
    <name type="scientific">Dyadobacter helix</name>
    <dbReference type="NCBI Taxonomy" id="2822344"/>
    <lineage>
        <taxon>Bacteria</taxon>
        <taxon>Pseudomonadati</taxon>
        <taxon>Bacteroidota</taxon>
        <taxon>Cytophagia</taxon>
        <taxon>Cytophagales</taxon>
        <taxon>Spirosomataceae</taxon>
        <taxon>Dyadobacter</taxon>
    </lineage>
</organism>
<dbReference type="InterPro" id="IPR050595">
    <property type="entry name" value="Bact_response_regulator"/>
</dbReference>
<accession>A0A916NK28</accession>
<evidence type="ECO:0000256" key="1">
    <source>
        <dbReference type="ARBA" id="ARBA00022553"/>
    </source>
</evidence>
<dbReference type="PANTHER" id="PTHR44591:SF3">
    <property type="entry name" value="RESPONSE REGULATORY DOMAIN-CONTAINING PROTEIN"/>
    <property type="match status" value="1"/>
</dbReference>
<keyword evidence="5" id="KW-1185">Reference proteome</keyword>
<feature type="domain" description="Response regulatory" evidence="3">
    <location>
        <begin position="4"/>
        <end position="119"/>
    </location>
</feature>
<evidence type="ECO:0000259" key="3">
    <source>
        <dbReference type="PROSITE" id="PS50110"/>
    </source>
</evidence>
<dbReference type="Proteomes" id="UP000680038">
    <property type="component" value="Unassembled WGS sequence"/>
</dbReference>
<proteinExistence type="predicted"/>
<evidence type="ECO:0000256" key="2">
    <source>
        <dbReference type="PROSITE-ProRule" id="PRU00169"/>
    </source>
</evidence>
<dbReference type="GO" id="GO:0000160">
    <property type="term" value="P:phosphorelay signal transduction system"/>
    <property type="evidence" value="ECO:0007669"/>
    <property type="project" value="InterPro"/>
</dbReference>
<keyword evidence="1 2" id="KW-0597">Phosphoprotein</keyword>
<feature type="modified residue" description="4-aspartylphosphate" evidence="2">
    <location>
        <position position="52"/>
    </location>
</feature>
<dbReference type="PROSITE" id="PS50110">
    <property type="entry name" value="RESPONSE_REGULATORY"/>
    <property type="match status" value="1"/>
</dbReference>
<dbReference type="SUPFAM" id="SSF52172">
    <property type="entry name" value="CheY-like"/>
    <property type="match status" value="1"/>
</dbReference>
<dbReference type="InterPro" id="IPR001789">
    <property type="entry name" value="Sig_transdc_resp-reg_receiver"/>
</dbReference>
<dbReference type="EMBL" id="CAJRAF010000001">
    <property type="protein sequence ID" value="CAG4992550.1"/>
    <property type="molecule type" value="Genomic_DNA"/>
</dbReference>
<dbReference type="Gene3D" id="3.40.50.2300">
    <property type="match status" value="1"/>
</dbReference>
<dbReference type="InterPro" id="IPR011006">
    <property type="entry name" value="CheY-like_superfamily"/>
</dbReference>
<protein>
    <submittedName>
        <fullName evidence="4">Transcriptional regulatory protein WalR</fullName>
    </submittedName>
</protein>
<name>A0A916NK28_9BACT</name>